<gene>
    <name evidence="2" type="ORF">SAMN04488065_3031</name>
</gene>
<feature type="transmembrane region" description="Helical" evidence="1">
    <location>
        <begin position="12"/>
        <end position="33"/>
    </location>
</feature>
<keyword evidence="3" id="KW-1185">Reference proteome</keyword>
<dbReference type="OrthoDB" id="385216at2157"/>
<accession>A0A1H4AX48</accession>
<keyword evidence="1" id="KW-1133">Transmembrane helix</keyword>
<evidence type="ECO:0000313" key="3">
    <source>
        <dbReference type="Proteomes" id="UP000236755"/>
    </source>
</evidence>
<sequence length="116" mass="12304">MPSSEPTLFRPGILLVLVGVGALVISDAPMLALGEYRVSMGLLIGVLSGLCLLVPVISHYRNGETRESLQWGLFAVGIPLSLLNQAILSWLGLLVIAGSLGIGWGIDRRIRGRISA</sequence>
<name>A0A1H4AX48_9EURY</name>
<reference evidence="2 3" key="1">
    <citation type="submission" date="2016-10" db="EMBL/GenBank/DDBJ databases">
        <authorList>
            <person name="de Groot N.N."/>
        </authorList>
    </citation>
    <scope>NUCLEOTIDE SEQUENCE [LARGE SCALE GENOMIC DNA]</scope>
    <source>
        <strain evidence="2 3">CGMCC 1.8712</strain>
    </source>
</reference>
<proteinExistence type="predicted"/>
<keyword evidence="1" id="KW-0812">Transmembrane</keyword>
<keyword evidence="1" id="KW-0472">Membrane</keyword>
<dbReference type="RefSeq" id="WP_092636146.1">
    <property type="nucleotide sequence ID" value="NZ_FNQT01000008.1"/>
</dbReference>
<evidence type="ECO:0000256" key="1">
    <source>
        <dbReference type="SAM" id="Phobius"/>
    </source>
</evidence>
<protein>
    <submittedName>
        <fullName evidence="2">Uncharacterized protein</fullName>
    </submittedName>
</protein>
<dbReference type="AlphaFoldDB" id="A0A1H4AX48"/>
<organism evidence="2 3">
    <name type="scientific">Haloplanus vescus</name>
    <dbReference type="NCBI Taxonomy" id="555874"/>
    <lineage>
        <taxon>Archaea</taxon>
        <taxon>Methanobacteriati</taxon>
        <taxon>Methanobacteriota</taxon>
        <taxon>Stenosarchaea group</taxon>
        <taxon>Halobacteria</taxon>
        <taxon>Halobacteriales</taxon>
        <taxon>Haloferacaceae</taxon>
        <taxon>Haloplanus</taxon>
    </lineage>
</organism>
<dbReference type="Proteomes" id="UP000236755">
    <property type="component" value="Unassembled WGS sequence"/>
</dbReference>
<evidence type="ECO:0000313" key="2">
    <source>
        <dbReference type="EMBL" id="SEA40493.1"/>
    </source>
</evidence>
<feature type="transmembrane region" description="Helical" evidence="1">
    <location>
        <begin position="40"/>
        <end position="60"/>
    </location>
</feature>
<dbReference type="EMBL" id="FNQT01000008">
    <property type="protein sequence ID" value="SEA40493.1"/>
    <property type="molecule type" value="Genomic_DNA"/>
</dbReference>